<dbReference type="EMBL" id="CP002100">
    <property type="protein sequence ID" value="ADN49575.1"/>
    <property type="molecule type" value="Genomic_DNA"/>
</dbReference>
<dbReference type="Proteomes" id="UP000006681">
    <property type="component" value="Chromosome"/>
</dbReference>
<keyword evidence="2" id="KW-1185">Reference proteome</keyword>
<reference evidence="1 2" key="1">
    <citation type="journal article" date="2010" name="Stand. Genomic Sci.">
        <title>Complete genome sequence of Vulcanisaeta distributa type strain (IC-017).</title>
        <authorList>
            <person name="Mavromatis K."/>
            <person name="Sikorski J."/>
            <person name="Pabst E."/>
            <person name="Teshima H."/>
            <person name="Lapidus A."/>
            <person name="Lucas S."/>
            <person name="Nolan M."/>
            <person name="Glavina Del Rio T."/>
            <person name="Cheng J.F."/>
            <person name="Bruce D."/>
            <person name="Goodwin L."/>
            <person name="Pitluck S."/>
            <person name="Liolios K."/>
            <person name="Ivanova N."/>
            <person name="Mikhailova N."/>
            <person name="Pati A."/>
            <person name="Chen A."/>
            <person name="Palaniappan K."/>
            <person name="Land M."/>
            <person name="Hauser L."/>
            <person name="Chang Y.J."/>
            <person name="Jeffries C.D."/>
            <person name="Rohde M."/>
            <person name="Spring S."/>
            <person name="Goker M."/>
            <person name="Wirth R."/>
            <person name="Woyke T."/>
            <person name="Bristow J."/>
            <person name="Eisen J.A."/>
            <person name="Markowitz V."/>
            <person name="Hugenholtz P."/>
            <person name="Klenk H.P."/>
            <person name="Kyrpides N.C."/>
        </authorList>
    </citation>
    <scope>NUCLEOTIDE SEQUENCE [LARGE SCALE GENOMIC DNA]</scope>
    <source>
        <strain evidence="2">DSM 14429 / JCM 11212 / NBRC 100878 / IC-017</strain>
    </source>
</reference>
<dbReference type="AlphaFoldDB" id="E1QSQ8"/>
<evidence type="ECO:0000313" key="2">
    <source>
        <dbReference type="Proteomes" id="UP000006681"/>
    </source>
</evidence>
<reference evidence="2" key="2">
    <citation type="journal article" date="2010" name="Stand. Genomic Sci.">
        <title>Complete genome sequence of Vulcanisaeta distributa type strain (IC-017T).</title>
        <authorList>
            <person name="Mavromatis K."/>
            <person name="Sikorski J."/>
            <person name="Pabst E."/>
            <person name="Teshima H."/>
            <person name="Lapidus A."/>
            <person name="Lucas S."/>
            <person name="Nolan M."/>
            <person name="Glavina Del Rio T."/>
            <person name="Cheng J."/>
            <person name="Bruce D."/>
            <person name="Goodwin L."/>
            <person name="Pitluck S."/>
            <person name="Liolios K."/>
            <person name="Ivanova N."/>
            <person name="Mikhailova N."/>
            <person name="Pati A."/>
            <person name="Chen A."/>
            <person name="Palaniappan K."/>
            <person name="Land M."/>
            <person name="Hauser L."/>
            <person name="Chang Y."/>
            <person name="Jeffries C."/>
            <person name="Rohde M."/>
            <person name="Spring S."/>
            <person name="Goker M."/>
            <person name="Wirth R."/>
            <person name="Woyke T."/>
            <person name="Bristow J."/>
            <person name="Eisen J."/>
            <person name="Markowitz V."/>
            <person name="Hugenholtz P."/>
            <person name="Klenk H."/>
            <person name="Kyrpides N."/>
        </authorList>
    </citation>
    <scope>NUCLEOTIDE SEQUENCE [LARGE SCALE GENOMIC DNA]</scope>
    <source>
        <strain evidence="2">DSM 14429 / JCM 11212 / NBRC 100878 / IC-017</strain>
    </source>
</reference>
<organism evidence="1 2">
    <name type="scientific">Vulcanisaeta distributa (strain DSM 14429 / JCM 11212 / NBRC 100878 / IC-017)</name>
    <dbReference type="NCBI Taxonomy" id="572478"/>
    <lineage>
        <taxon>Archaea</taxon>
        <taxon>Thermoproteota</taxon>
        <taxon>Thermoprotei</taxon>
        <taxon>Thermoproteales</taxon>
        <taxon>Thermoproteaceae</taxon>
        <taxon>Vulcanisaeta</taxon>
    </lineage>
</organism>
<dbReference type="OrthoDB" id="387301at2157"/>
<gene>
    <name evidence="1" type="ordered locus">Vdis_0162</name>
</gene>
<dbReference type="KEGG" id="vdi:Vdis_0162"/>
<name>E1QSQ8_VULDI</name>
<dbReference type="GeneID" id="9751079"/>
<proteinExistence type="predicted"/>
<protein>
    <submittedName>
        <fullName evidence="1">Uncharacterized protein</fullName>
    </submittedName>
</protein>
<dbReference type="RefSeq" id="WP_013335300.1">
    <property type="nucleotide sequence ID" value="NC_014537.1"/>
</dbReference>
<sequence length="396" mass="44747">MSTGGLGNKCNRCDRRCELNQLQGRGCGSVTIGDEVIDYGDLCVDIGDVIGILEHGDIDLAEALRQFINTKSFNADLCELCGDYNQRITCTENLAIYCSDEDKIYYNIDRVAEWLTKLYITNMGTLMKQLASELKDVLIKNSNFKLGVPLGLVMRIAAEATVDVAMTYLLSHERYHWAHGPGEFPPEEEVMAAAYGMYTAYTESLNPLVKFISMISKSLPEGHAHLRFRAFSLPGTTRYLLSTLLKGYFKHLTLARLAYDNALLKDYSGFTKYLDPIPSEPRLVILSNGIITVPIIGRSYEIIANFAMNDDQYVQIIHDDRRILDVEMSIKSVEPKFTGEPRIRRGEVREEYKHCEVCIDLKPSQWLIPIESIINYNYLKISQVTPEVLKAIVNGD</sequence>
<dbReference type="STRING" id="572478.Vdis_0162"/>
<accession>E1QSQ8</accession>
<evidence type="ECO:0000313" key="1">
    <source>
        <dbReference type="EMBL" id="ADN49575.1"/>
    </source>
</evidence>
<dbReference type="HOGENOM" id="CLU_695636_0_0_2"/>